<feature type="transmembrane region" description="Helical" evidence="10">
    <location>
        <begin position="234"/>
        <end position="260"/>
    </location>
</feature>
<evidence type="ECO:0000256" key="7">
    <source>
        <dbReference type="ARBA" id="ARBA00022989"/>
    </source>
</evidence>
<evidence type="ECO:0000256" key="9">
    <source>
        <dbReference type="ARBA" id="ARBA00023316"/>
    </source>
</evidence>
<keyword evidence="8 10" id="KW-0472">Membrane</keyword>
<evidence type="ECO:0000313" key="13">
    <source>
        <dbReference type="Proteomes" id="UP000076532"/>
    </source>
</evidence>
<evidence type="ECO:0000256" key="2">
    <source>
        <dbReference type="ARBA" id="ARBA00008203"/>
    </source>
</evidence>
<keyword evidence="6" id="KW-0256">Endoplasmic reticulum</keyword>
<dbReference type="OrthoDB" id="10029326at2759"/>
<evidence type="ECO:0000256" key="10">
    <source>
        <dbReference type="SAM" id="Phobius"/>
    </source>
</evidence>
<keyword evidence="9" id="KW-0961">Cell wall biogenesis/degradation</keyword>
<sequence length="280" mass="29751">MAVRFIAAAAFIPLAFALSDSHPVVAWSSQKSNILDLLPSSLANSKSLLDGIFSHEDICDHDAIVLVEQSGLHASDLRNLESSSALAKTLASSPSAREFPYVLRNAGDSLAHTAESLSSRCGSRYVSLGPGQEGGSFEAGVKHVVSITMPQLEGVASHRKEAMAELESYLANELEAIKSTFDKHLVVFSGCPSHSHLSARQVPLEMGSQAFAAPNSTVLTEGSILKRYQLLTPALITTLVITFAVLLPVILFGISALAGIQSPLSTDVPKGFDAQQRKNQ</sequence>
<dbReference type="Proteomes" id="UP000076532">
    <property type="component" value="Unassembled WGS sequence"/>
</dbReference>
<keyword evidence="13" id="KW-1185">Reference proteome</keyword>
<dbReference type="InterPro" id="IPR037654">
    <property type="entry name" value="Big1"/>
</dbReference>
<dbReference type="EMBL" id="KV417545">
    <property type="protein sequence ID" value="KZP21655.1"/>
    <property type="molecule type" value="Genomic_DNA"/>
</dbReference>
<protein>
    <recommendedName>
        <fullName evidence="3">Protein BIG1</fullName>
    </recommendedName>
</protein>
<name>A0A166K8Z7_9AGAM</name>
<keyword evidence="4 10" id="KW-0812">Transmembrane</keyword>
<feature type="chain" id="PRO_5007876192" description="Protein BIG1" evidence="11">
    <location>
        <begin position="18"/>
        <end position="280"/>
    </location>
</feature>
<keyword evidence="5 11" id="KW-0732">Signal</keyword>
<evidence type="ECO:0000256" key="11">
    <source>
        <dbReference type="SAM" id="SignalP"/>
    </source>
</evidence>
<dbReference type="GO" id="GO:0006078">
    <property type="term" value="P:(1-&gt;6)-beta-D-glucan biosynthetic process"/>
    <property type="evidence" value="ECO:0007669"/>
    <property type="project" value="TreeGrafter"/>
</dbReference>
<dbReference type="PANTHER" id="PTHR28285">
    <property type="entry name" value="PROTEIN BIG1"/>
    <property type="match status" value="1"/>
</dbReference>
<evidence type="ECO:0000256" key="8">
    <source>
        <dbReference type="ARBA" id="ARBA00023136"/>
    </source>
</evidence>
<dbReference type="PANTHER" id="PTHR28285:SF1">
    <property type="entry name" value="PROTEIN BIG1"/>
    <property type="match status" value="1"/>
</dbReference>
<accession>A0A166K8Z7</accession>
<dbReference type="GO" id="GO:0005789">
    <property type="term" value="C:endoplasmic reticulum membrane"/>
    <property type="evidence" value="ECO:0007669"/>
    <property type="project" value="UniProtKB-SubCell"/>
</dbReference>
<evidence type="ECO:0000256" key="1">
    <source>
        <dbReference type="ARBA" id="ARBA00004115"/>
    </source>
</evidence>
<proteinExistence type="inferred from homology"/>
<feature type="signal peptide" evidence="11">
    <location>
        <begin position="1"/>
        <end position="17"/>
    </location>
</feature>
<dbReference type="AlphaFoldDB" id="A0A166K8Z7"/>
<evidence type="ECO:0000256" key="5">
    <source>
        <dbReference type="ARBA" id="ARBA00022729"/>
    </source>
</evidence>
<dbReference type="GO" id="GO:0071555">
    <property type="term" value="P:cell wall organization"/>
    <property type="evidence" value="ECO:0007669"/>
    <property type="project" value="UniProtKB-KW"/>
</dbReference>
<evidence type="ECO:0000256" key="6">
    <source>
        <dbReference type="ARBA" id="ARBA00022824"/>
    </source>
</evidence>
<evidence type="ECO:0000256" key="4">
    <source>
        <dbReference type="ARBA" id="ARBA00022692"/>
    </source>
</evidence>
<evidence type="ECO:0000313" key="12">
    <source>
        <dbReference type="EMBL" id="KZP21655.1"/>
    </source>
</evidence>
<comment type="subcellular location">
    <subcellularLocation>
        <location evidence="1">Endoplasmic reticulum membrane</location>
        <topology evidence="1">Single-pass type I membrane protein</topology>
    </subcellularLocation>
</comment>
<dbReference type="GO" id="GO:0009272">
    <property type="term" value="P:fungal-type cell wall biogenesis"/>
    <property type="evidence" value="ECO:0007669"/>
    <property type="project" value="TreeGrafter"/>
</dbReference>
<reference evidence="12 13" key="1">
    <citation type="journal article" date="2016" name="Mol. Biol. Evol.">
        <title>Comparative Genomics of Early-Diverging Mushroom-Forming Fungi Provides Insights into the Origins of Lignocellulose Decay Capabilities.</title>
        <authorList>
            <person name="Nagy L.G."/>
            <person name="Riley R."/>
            <person name="Tritt A."/>
            <person name="Adam C."/>
            <person name="Daum C."/>
            <person name="Floudas D."/>
            <person name="Sun H."/>
            <person name="Yadav J.S."/>
            <person name="Pangilinan J."/>
            <person name="Larsson K.H."/>
            <person name="Matsuura K."/>
            <person name="Barry K."/>
            <person name="Labutti K."/>
            <person name="Kuo R."/>
            <person name="Ohm R.A."/>
            <person name="Bhattacharya S.S."/>
            <person name="Shirouzu T."/>
            <person name="Yoshinaga Y."/>
            <person name="Martin F.M."/>
            <person name="Grigoriev I.V."/>
            <person name="Hibbett D.S."/>
        </authorList>
    </citation>
    <scope>NUCLEOTIDE SEQUENCE [LARGE SCALE GENOMIC DNA]</scope>
    <source>
        <strain evidence="12 13">CBS 109695</strain>
    </source>
</reference>
<evidence type="ECO:0000256" key="3">
    <source>
        <dbReference type="ARBA" id="ARBA00022089"/>
    </source>
</evidence>
<gene>
    <name evidence="12" type="ORF">FIBSPDRAFT_825346</name>
</gene>
<comment type="similarity">
    <text evidence="2">Belongs to the BIG1 family.</text>
</comment>
<keyword evidence="7 10" id="KW-1133">Transmembrane helix</keyword>
<organism evidence="12 13">
    <name type="scientific">Athelia psychrophila</name>
    <dbReference type="NCBI Taxonomy" id="1759441"/>
    <lineage>
        <taxon>Eukaryota</taxon>
        <taxon>Fungi</taxon>
        <taxon>Dikarya</taxon>
        <taxon>Basidiomycota</taxon>
        <taxon>Agaricomycotina</taxon>
        <taxon>Agaricomycetes</taxon>
        <taxon>Agaricomycetidae</taxon>
        <taxon>Atheliales</taxon>
        <taxon>Atheliaceae</taxon>
        <taxon>Athelia</taxon>
    </lineage>
</organism>